<keyword evidence="2" id="KW-1185">Reference proteome</keyword>
<proteinExistence type="predicted"/>
<protein>
    <submittedName>
        <fullName evidence="1">Uncharacterized protein</fullName>
    </submittedName>
</protein>
<reference evidence="1 2" key="1">
    <citation type="journal article" date="2023" name="Commun. Biol.">
        <title>Genome analysis of Parmales, the sister group of diatoms, reveals the evolutionary specialization of diatoms from phago-mixotrophs to photoautotrophs.</title>
        <authorList>
            <person name="Ban H."/>
            <person name="Sato S."/>
            <person name="Yoshikawa S."/>
            <person name="Yamada K."/>
            <person name="Nakamura Y."/>
            <person name="Ichinomiya M."/>
            <person name="Sato N."/>
            <person name="Blanc-Mathieu R."/>
            <person name="Endo H."/>
            <person name="Kuwata A."/>
            <person name="Ogata H."/>
        </authorList>
    </citation>
    <scope>NUCLEOTIDE SEQUENCE [LARGE SCALE GENOMIC DNA]</scope>
</reference>
<evidence type="ECO:0000313" key="2">
    <source>
        <dbReference type="Proteomes" id="UP001165060"/>
    </source>
</evidence>
<dbReference type="EMBL" id="BRYB01001484">
    <property type="protein sequence ID" value="GMI26836.1"/>
    <property type="molecule type" value="Genomic_DNA"/>
</dbReference>
<comment type="caution">
    <text evidence="1">The sequence shown here is derived from an EMBL/GenBank/DDBJ whole genome shotgun (WGS) entry which is preliminary data.</text>
</comment>
<accession>A0ABQ6MJ25</accession>
<organism evidence="1 2">
    <name type="scientific">Tetraparma gracilis</name>
    <dbReference type="NCBI Taxonomy" id="2962635"/>
    <lineage>
        <taxon>Eukaryota</taxon>
        <taxon>Sar</taxon>
        <taxon>Stramenopiles</taxon>
        <taxon>Ochrophyta</taxon>
        <taxon>Bolidophyceae</taxon>
        <taxon>Parmales</taxon>
        <taxon>Triparmaceae</taxon>
        <taxon>Tetraparma</taxon>
    </lineage>
</organism>
<name>A0ABQ6MJ25_9STRA</name>
<sequence>MLQGAAHVSSASRIARMEAYQPPSYHRKGFGSQSCKPDWYDGSKDKKDIIMWEGDACGAPRVVPKKLGRKAPYNHSDDERMYRPTVPLSKEQLTTMVPALKADRQLVSRGGIRKDMTGAFVEHGVTEKFDRYTNMSAESKGIYLENKAKSIHTEMKSIIFAPHSQNESLPFSRTRSDFFKT</sequence>
<evidence type="ECO:0000313" key="1">
    <source>
        <dbReference type="EMBL" id="GMI26836.1"/>
    </source>
</evidence>
<gene>
    <name evidence="1" type="ORF">TeGR_g1941</name>
</gene>
<dbReference type="Proteomes" id="UP001165060">
    <property type="component" value="Unassembled WGS sequence"/>
</dbReference>